<evidence type="ECO:0000313" key="2">
    <source>
        <dbReference type="Proteomes" id="UP000076512"/>
    </source>
</evidence>
<reference evidence="1 2" key="1">
    <citation type="submission" date="2016-04" db="EMBL/GenBank/DDBJ databases">
        <authorList>
            <person name="Evans L.H."/>
            <person name="Alamgir A."/>
            <person name="Owens N."/>
            <person name="Weber N.D."/>
            <person name="Virtaneva K."/>
            <person name="Barbian K."/>
            <person name="Babar A."/>
            <person name="Rosenke K."/>
        </authorList>
    </citation>
    <scope>NUCLEOTIDE SEQUENCE [LARGE SCALE GENOMIC DNA]</scope>
    <source>
        <strain evidence="1 2">IFM 0406</strain>
    </source>
</reference>
<name>A0A164JZ80_9NOCA</name>
<dbReference type="AlphaFoldDB" id="A0A164JZ80"/>
<comment type="caution">
    <text evidence="1">The sequence shown here is derived from an EMBL/GenBank/DDBJ whole genome shotgun (WGS) entry which is preliminary data.</text>
</comment>
<proteinExistence type="predicted"/>
<dbReference type="EMBL" id="LWGR01000013">
    <property type="protein sequence ID" value="KZM70875.1"/>
    <property type="molecule type" value="Genomic_DNA"/>
</dbReference>
<dbReference type="STRING" id="455432.AWN90_40820"/>
<sequence length="146" mass="15729">MREQRWDMSNSDVIATVLGYPDAGVMAAEQGPGTAYRLAYLLDVPAEGVEALMVLDRLLELFLAEDGVPESSDVQGLVDQTHRIATGGVPVDEDFLGVVAEALGCADDPDPAQSIYQINSRVVRFLAKSVMIARGDTDRFLADADE</sequence>
<evidence type="ECO:0000313" key="1">
    <source>
        <dbReference type="EMBL" id="KZM70875.1"/>
    </source>
</evidence>
<gene>
    <name evidence="1" type="ORF">AWN90_40820</name>
</gene>
<organism evidence="1 2">
    <name type="scientific">Nocardia terpenica</name>
    <dbReference type="NCBI Taxonomy" id="455432"/>
    <lineage>
        <taxon>Bacteria</taxon>
        <taxon>Bacillati</taxon>
        <taxon>Actinomycetota</taxon>
        <taxon>Actinomycetes</taxon>
        <taxon>Mycobacteriales</taxon>
        <taxon>Nocardiaceae</taxon>
        <taxon>Nocardia</taxon>
    </lineage>
</organism>
<dbReference type="Proteomes" id="UP000076512">
    <property type="component" value="Unassembled WGS sequence"/>
</dbReference>
<keyword evidence="2" id="KW-1185">Reference proteome</keyword>
<protein>
    <submittedName>
        <fullName evidence="1">Uncharacterized protein</fullName>
    </submittedName>
</protein>
<accession>A0A164JZ80</accession>